<feature type="region of interest" description="Disordered" evidence="1">
    <location>
        <begin position="1"/>
        <end position="25"/>
    </location>
</feature>
<evidence type="ECO:0000313" key="2">
    <source>
        <dbReference type="EMBL" id="RDU65787.1"/>
    </source>
</evidence>
<comment type="caution">
    <text evidence="2">The sequence shown here is derived from an EMBL/GenBank/DDBJ whole genome shotgun (WGS) entry which is preliminary data.</text>
</comment>
<evidence type="ECO:0000313" key="3">
    <source>
        <dbReference type="Proteomes" id="UP000256379"/>
    </source>
</evidence>
<evidence type="ECO:0000256" key="1">
    <source>
        <dbReference type="SAM" id="MobiDB-lite"/>
    </source>
</evidence>
<protein>
    <submittedName>
        <fullName evidence="2">Uncharacterized protein</fullName>
    </submittedName>
</protein>
<dbReference type="AlphaFoldDB" id="A0A3D8IKA8"/>
<reference evidence="2 3" key="1">
    <citation type="submission" date="2018-04" db="EMBL/GenBank/DDBJ databases">
        <title>Novel Campyloabacter and Helicobacter Species and Strains.</title>
        <authorList>
            <person name="Mannion A.J."/>
            <person name="Shen Z."/>
            <person name="Fox J.G."/>
        </authorList>
    </citation>
    <scope>NUCLEOTIDE SEQUENCE [LARGE SCALE GENOMIC DNA]</scope>
    <source>
        <strain evidence="2 3">MIT 17-337</strain>
    </source>
</reference>
<accession>A0A3D8IKA8</accession>
<gene>
    <name evidence="2" type="ORF">CQA53_05700</name>
</gene>
<proteinExistence type="predicted"/>
<name>A0A3D8IKA8_9HELI</name>
<keyword evidence="3" id="KW-1185">Reference proteome</keyword>
<organism evidence="2 3">
    <name type="scientific">Helicobacter didelphidarum</name>
    <dbReference type="NCBI Taxonomy" id="2040648"/>
    <lineage>
        <taxon>Bacteria</taxon>
        <taxon>Pseudomonadati</taxon>
        <taxon>Campylobacterota</taxon>
        <taxon>Epsilonproteobacteria</taxon>
        <taxon>Campylobacterales</taxon>
        <taxon>Helicobacteraceae</taxon>
        <taxon>Helicobacter</taxon>
    </lineage>
</organism>
<dbReference type="Proteomes" id="UP000256379">
    <property type="component" value="Unassembled WGS sequence"/>
</dbReference>
<sequence>MNADSTMQNAHQNYPNTQNNGNAIDLQNNPQVQQLLTQQKIEFQQEMQYLMQNMRQNILQEMQEHNQQEQNAPQAPI</sequence>
<dbReference type="EMBL" id="NXLQ01000010">
    <property type="protein sequence ID" value="RDU65787.1"/>
    <property type="molecule type" value="Genomic_DNA"/>
</dbReference>